<dbReference type="InterPro" id="IPR000014">
    <property type="entry name" value="PAS"/>
</dbReference>
<evidence type="ECO:0000313" key="2">
    <source>
        <dbReference type="EMBL" id="NYD29821.1"/>
    </source>
</evidence>
<dbReference type="InterPro" id="IPR013655">
    <property type="entry name" value="PAS_fold_3"/>
</dbReference>
<dbReference type="RefSeq" id="WP_179726153.1">
    <property type="nucleotide sequence ID" value="NZ_BAABEF010000001.1"/>
</dbReference>
<sequence>MARTAIAPTGVEKTFHPDQIIVSKTDRQGRLTYVNDLFVEISGYPEAELIGKPHNVIRHPDMPRSVFWLLWDRIAAGQEIFAYVVNLSADGSHYWVLAHVTPTFDATGSIVGYHSNRRTADATALAAVTALYQRLATEERRHANAREAVEAGCRLLEQELAEAGASYDEYVWSLNNATVTGAAA</sequence>
<dbReference type="Gene3D" id="3.30.450.20">
    <property type="entry name" value="PAS domain"/>
    <property type="match status" value="1"/>
</dbReference>
<dbReference type="CDD" id="cd00130">
    <property type="entry name" value="PAS"/>
    <property type="match status" value="1"/>
</dbReference>
<dbReference type="NCBIfam" id="TIGR00229">
    <property type="entry name" value="sensory_box"/>
    <property type="match status" value="1"/>
</dbReference>
<evidence type="ECO:0000259" key="1">
    <source>
        <dbReference type="PROSITE" id="PS50112"/>
    </source>
</evidence>
<name>A0A852R8A4_9ACTN</name>
<gene>
    <name evidence="2" type="ORF">BJ958_001367</name>
</gene>
<evidence type="ECO:0000313" key="3">
    <source>
        <dbReference type="Proteomes" id="UP000582231"/>
    </source>
</evidence>
<comment type="caution">
    <text evidence="2">The sequence shown here is derived from an EMBL/GenBank/DDBJ whole genome shotgun (WGS) entry which is preliminary data.</text>
</comment>
<dbReference type="InterPro" id="IPR035965">
    <property type="entry name" value="PAS-like_dom_sf"/>
</dbReference>
<protein>
    <submittedName>
        <fullName evidence="2">PAS domain S-box-containing protein</fullName>
    </submittedName>
</protein>
<dbReference type="AlphaFoldDB" id="A0A852R8A4"/>
<keyword evidence="3" id="KW-1185">Reference proteome</keyword>
<dbReference type="EMBL" id="JACCBF010000001">
    <property type="protein sequence ID" value="NYD29821.1"/>
    <property type="molecule type" value="Genomic_DNA"/>
</dbReference>
<proteinExistence type="predicted"/>
<dbReference type="Pfam" id="PF08447">
    <property type="entry name" value="PAS_3"/>
    <property type="match status" value="1"/>
</dbReference>
<organism evidence="2 3">
    <name type="scientific">Nocardioides kongjuensis</name>
    <dbReference type="NCBI Taxonomy" id="349522"/>
    <lineage>
        <taxon>Bacteria</taxon>
        <taxon>Bacillati</taxon>
        <taxon>Actinomycetota</taxon>
        <taxon>Actinomycetes</taxon>
        <taxon>Propionibacteriales</taxon>
        <taxon>Nocardioidaceae</taxon>
        <taxon>Nocardioides</taxon>
    </lineage>
</organism>
<dbReference type="Proteomes" id="UP000582231">
    <property type="component" value="Unassembled WGS sequence"/>
</dbReference>
<dbReference type="PROSITE" id="PS50112">
    <property type="entry name" value="PAS"/>
    <property type="match status" value="1"/>
</dbReference>
<feature type="domain" description="PAS" evidence="1">
    <location>
        <begin position="26"/>
        <end position="61"/>
    </location>
</feature>
<dbReference type="SUPFAM" id="SSF55785">
    <property type="entry name" value="PYP-like sensor domain (PAS domain)"/>
    <property type="match status" value="1"/>
</dbReference>
<accession>A0A852R8A4</accession>
<reference evidence="2 3" key="1">
    <citation type="submission" date="2020-07" db="EMBL/GenBank/DDBJ databases">
        <title>Sequencing the genomes of 1000 actinobacteria strains.</title>
        <authorList>
            <person name="Klenk H.-P."/>
        </authorList>
    </citation>
    <scope>NUCLEOTIDE SEQUENCE [LARGE SCALE GENOMIC DNA]</scope>
    <source>
        <strain evidence="2 3">DSM 19082</strain>
    </source>
</reference>